<keyword evidence="3 5" id="KW-0687">Ribonucleoprotein</keyword>
<proteinExistence type="inferred from homology"/>
<dbReference type="GO" id="GO:0006412">
    <property type="term" value="P:translation"/>
    <property type="evidence" value="ECO:0007669"/>
    <property type="project" value="UniProtKB-UniRule"/>
</dbReference>
<evidence type="ECO:0000313" key="7">
    <source>
        <dbReference type="Proteomes" id="UP000002574"/>
    </source>
</evidence>
<evidence type="ECO:0000256" key="2">
    <source>
        <dbReference type="ARBA" id="ARBA00022980"/>
    </source>
</evidence>
<protein>
    <recommendedName>
        <fullName evidence="4 5">Large ribosomal subunit protein uL29</fullName>
    </recommendedName>
</protein>
<keyword evidence="2 5" id="KW-0689">Ribosomal protein</keyword>
<dbReference type="InterPro" id="IPR001854">
    <property type="entry name" value="Ribosomal_uL29"/>
</dbReference>
<dbReference type="GO" id="GO:0022625">
    <property type="term" value="C:cytosolic large ribosomal subunit"/>
    <property type="evidence" value="ECO:0007669"/>
    <property type="project" value="TreeGrafter"/>
</dbReference>
<dbReference type="RefSeq" id="WP_012963484.1">
    <property type="nucleotide sequence ID" value="NC_013799.1"/>
</dbReference>
<evidence type="ECO:0000256" key="1">
    <source>
        <dbReference type="ARBA" id="ARBA00009254"/>
    </source>
</evidence>
<dbReference type="SUPFAM" id="SSF46561">
    <property type="entry name" value="Ribosomal protein L29 (L29p)"/>
    <property type="match status" value="1"/>
</dbReference>
<dbReference type="Proteomes" id="UP000002574">
    <property type="component" value="Chromosome"/>
</dbReference>
<dbReference type="PANTHER" id="PTHR10916:SF0">
    <property type="entry name" value="LARGE RIBOSOMAL SUBUNIT PROTEIN UL29C"/>
    <property type="match status" value="1"/>
</dbReference>
<dbReference type="eggNOG" id="COG0255">
    <property type="taxonomic scope" value="Bacteria"/>
</dbReference>
<keyword evidence="7" id="KW-1185">Reference proteome</keyword>
<dbReference type="KEGG" id="hth:HTH_0843"/>
<reference evidence="6 7" key="1">
    <citation type="journal article" date="2010" name="J. Bacteriol.">
        <title>Complete genome sequence of the thermophilic, obligately chemolithoautotrophic hydrogen-oxidizing bacterium Hydrogenobacter thermophilus TK-6.</title>
        <authorList>
            <person name="Arai H."/>
            <person name="Kanbe H."/>
            <person name="Ishii M."/>
            <person name="Igarashi Y."/>
        </authorList>
    </citation>
    <scope>NUCLEOTIDE SEQUENCE [LARGE SCALE GENOMIC DNA]</scope>
    <source>
        <strain evidence="7">DSM 6534 / IAM 12695 / TK-6 [Tokyo]</strain>
    </source>
</reference>
<comment type="similarity">
    <text evidence="1 5">Belongs to the universal ribosomal protein uL29 family.</text>
</comment>
<dbReference type="Pfam" id="PF00831">
    <property type="entry name" value="Ribosomal_L29"/>
    <property type="match status" value="1"/>
</dbReference>
<dbReference type="EMBL" id="AP011112">
    <property type="protein sequence ID" value="BAI69303.1"/>
    <property type="molecule type" value="Genomic_DNA"/>
</dbReference>
<dbReference type="STRING" id="608538.HTH_0843"/>
<dbReference type="GO" id="GO:0003735">
    <property type="term" value="F:structural constituent of ribosome"/>
    <property type="evidence" value="ECO:0007669"/>
    <property type="project" value="InterPro"/>
</dbReference>
<dbReference type="InterPro" id="IPR050063">
    <property type="entry name" value="Ribosomal_protein_uL29"/>
</dbReference>
<gene>
    <name evidence="5 6" type="primary">rpmC</name>
    <name evidence="6" type="ordered locus">HTH_0843</name>
</gene>
<dbReference type="PATRIC" id="fig|608538.5.peg.857"/>
<dbReference type="AlphaFoldDB" id="D3DHK1"/>
<evidence type="ECO:0000256" key="4">
    <source>
        <dbReference type="ARBA" id="ARBA00035204"/>
    </source>
</evidence>
<evidence type="ECO:0000256" key="5">
    <source>
        <dbReference type="HAMAP-Rule" id="MF_00374"/>
    </source>
</evidence>
<dbReference type="InterPro" id="IPR036049">
    <property type="entry name" value="Ribosomal_uL29_sf"/>
</dbReference>
<dbReference type="OrthoDB" id="9815192at2"/>
<evidence type="ECO:0000256" key="3">
    <source>
        <dbReference type="ARBA" id="ARBA00023274"/>
    </source>
</evidence>
<evidence type="ECO:0000313" key="6">
    <source>
        <dbReference type="EMBL" id="BAI69303.1"/>
    </source>
</evidence>
<dbReference type="PANTHER" id="PTHR10916">
    <property type="entry name" value="60S RIBOSOMAL PROTEIN L35/50S RIBOSOMAL PROTEIN L29"/>
    <property type="match status" value="1"/>
</dbReference>
<organism evidence="6 7">
    <name type="scientific">Hydrogenobacter thermophilus (strain DSM 6534 / IAM 12695 / TK-6)</name>
    <dbReference type="NCBI Taxonomy" id="608538"/>
    <lineage>
        <taxon>Bacteria</taxon>
        <taxon>Pseudomonadati</taxon>
        <taxon>Aquificota</taxon>
        <taxon>Aquificia</taxon>
        <taxon>Aquificales</taxon>
        <taxon>Aquificaceae</taxon>
        <taxon>Hydrogenobacter</taxon>
    </lineage>
</organism>
<dbReference type="HAMAP" id="MF_00374">
    <property type="entry name" value="Ribosomal_uL29"/>
    <property type="match status" value="1"/>
</dbReference>
<name>D3DHK1_HYDTT</name>
<sequence length="67" mass="8033">MKADELRKLSIKDLMKKEEELRRELLRLRFKKKVEGLPNIMAIRNTRKALARVLTVIREKELRGEET</sequence>
<dbReference type="NCBIfam" id="TIGR00012">
    <property type="entry name" value="L29"/>
    <property type="match status" value="1"/>
</dbReference>
<dbReference type="KEGG" id="hte:Hydth_0843"/>
<accession>D3DHK1</accession>
<dbReference type="Gene3D" id="1.10.287.310">
    <property type="match status" value="1"/>
</dbReference>